<dbReference type="KEGG" id="bbgw:UT28_C0001G0877"/>
<name>A0A0G4B450_9BACT</name>
<keyword evidence="1" id="KW-0472">Membrane</keyword>
<feature type="transmembrane region" description="Helical" evidence="1">
    <location>
        <begin position="209"/>
        <end position="226"/>
    </location>
</feature>
<feature type="transmembrane region" description="Helical" evidence="1">
    <location>
        <begin position="12"/>
        <end position="38"/>
    </location>
</feature>
<keyword evidence="1 2" id="KW-0812">Transmembrane</keyword>
<accession>A0A0G4B450</accession>
<proteinExistence type="predicted"/>
<evidence type="ECO:0000313" key="2">
    <source>
        <dbReference type="EMBL" id="AKM82654.1"/>
    </source>
</evidence>
<evidence type="ECO:0000256" key="1">
    <source>
        <dbReference type="SAM" id="Phobius"/>
    </source>
</evidence>
<sequence>MNPNGPLLHFVIAAGLLDSFNPCAIAVLLIFIALMFTLSKNRSAILSMGFVYIMFIFLTYLAIGLGLLKIITIFSIPHLIVKIGAWIVIIVGLWGLKDTLFPGKRNILAIPIGSRQLIASWATKATIPAAAVTGILVGLTEFPCSGAVYIATLTLLSSSTTFLKGLIYLIVYNFMFVLPLIVLLLIAANRMILEKMINLDEMNSDRIRVISALIMIGIGIVILKWFV</sequence>
<evidence type="ECO:0000313" key="3">
    <source>
        <dbReference type="Proteomes" id="UP000035648"/>
    </source>
</evidence>
<dbReference type="AlphaFoldDB" id="A0A0G4B450"/>
<dbReference type="Proteomes" id="UP000035648">
    <property type="component" value="Chromosome"/>
</dbReference>
<gene>
    <name evidence="2" type="ORF">UT28_C0001G0877</name>
</gene>
<feature type="transmembrane region" description="Helical" evidence="1">
    <location>
        <begin position="50"/>
        <end position="73"/>
    </location>
</feature>
<reference evidence="2 3" key="1">
    <citation type="journal article" date="2015" name="Nature">
        <title>rRNA introns, odd ribosomes, and small enigmatic genomes across a large radiation of phyla.</title>
        <authorList>
            <person name="Brown C.T."/>
            <person name="Hug L.A."/>
            <person name="Thomas B.C."/>
            <person name="Sharon I."/>
            <person name="Castelle C.J."/>
            <person name="Singh A."/>
            <person name="Wilkins M.J."/>
            <person name="Williams K.H."/>
            <person name="Banfield J.F."/>
        </authorList>
    </citation>
    <scope>NUCLEOTIDE SEQUENCE [LARGE SCALE GENOMIC DNA]</scope>
</reference>
<dbReference type="EMBL" id="CP011213">
    <property type="protein sequence ID" value="AKM82654.1"/>
    <property type="molecule type" value="Genomic_DNA"/>
</dbReference>
<keyword evidence="1" id="KW-1133">Transmembrane helix</keyword>
<dbReference type="STRING" id="1618337.UT28_C0001G0877"/>
<dbReference type="PANTHER" id="PTHR31272">
    <property type="entry name" value="CYTOCHROME C-TYPE BIOGENESIS PROTEIN HI_1454-RELATED"/>
    <property type="match status" value="1"/>
</dbReference>
<protein>
    <submittedName>
        <fullName evidence="2">Cytochrome c biogenesis transmembrane protein</fullName>
    </submittedName>
</protein>
<dbReference type="PANTHER" id="PTHR31272:SF9">
    <property type="entry name" value="BLL1027 PROTEIN"/>
    <property type="match status" value="1"/>
</dbReference>
<feature type="transmembrane region" description="Helical" evidence="1">
    <location>
        <begin position="79"/>
        <end position="96"/>
    </location>
</feature>
<feature type="transmembrane region" description="Helical" evidence="1">
    <location>
        <begin position="166"/>
        <end position="188"/>
    </location>
</feature>
<organism evidence="2 3">
    <name type="scientific">Berkelbacteria bacterium GW2011_GWE1_39_12</name>
    <dbReference type="NCBI Taxonomy" id="1618337"/>
    <lineage>
        <taxon>Bacteria</taxon>
        <taxon>Candidatus Berkelbacteria</taxon>
    </lineage>
</organism>
<dbReference type="InterPro" id="IPR051790">
    <property type="entry name" value="Cytochrome_c-biogenesis_DsbD"/>
</dbReference>